<dbReference type="RefSeq" id="WP_092169202.1">
    <property type="nucleotide sequence ID" value="NZ_FNZH01000001.1"/>
</dbReference>
<keyword evidence="1" id="KW-0732">Signal</keyword>
<evidence type="ECO:0000313" key="4">
    <source>
        <dbReference type="Proteomes" id="UP000199403"/>
    </source>
</evidence>
<dbReference type="InterPro" id="IPR032710">
    <property type="entry name" value="NTF2-like_dom_sf"/>
</dbReference>
<dbReference type="NCBIfam" id="TIGR02246">
    <property type="entry name" value="SgcJ/EcaC family oxidoreductase"/>
    <property type="match status" value="1"/>
</dbReference>
<gene>
    <name evidence="3" type="ORF">SAMN05192553_101582</name>
</gene>
<dbReference type="InterPro" id="IPR027843">
    <property type="entry name" value="DUF4440"/>
</dbReference>
<dbReference type="AlphaFoldDB" id="A0A1H6U1N0"/>
<evidence type="ECO:0000259" key="2">
    <source>
        <dbReference type="Pfam" id="PF14534"/>
    </source>
</evidence>
<dbReference type="EMBL" id="FNZH01000001">
    <property type="protein sequence ID" value="SEI86229.1"/>
    <property type="molecule type" value="Genomic_DNA"/>
</dbReference>
<organism evidence="3 4">
    <name type="scientific">Cyclobacterium xiamenense</name>
    <dbReference type="NCBI Taxonomy" id="1297121"/>
    <lineage>
        <taxon>Bacteria</taxon>
        <taxon>Pseudomonadati</taxon>
        <taxon>Bacteroidota</taxon>
        <taxon>Cytophagia</taxon>
        <taxon>Cytophagales</taxon>
        <taxon>Cyclobacteriaceae</taxon>
        <taxon>Cyclobacterium</taxon>
    </lineage>
</organism>
<accession>A0A1H6U1N0</accession>
<reference evidence="4" key="1">
    <citation type="submission" date="2016-10" db="EMBL/GenBank/DDBJ databases">
        <authorList>
            <person name="Varghese N."/>
            <person name="Submissions S."/>
        </authorList>
    </citation>
    <scope>NUCLEOTIDE SEQUENCE [LARGE SCALE GENOMIC DNA]</scope>
    <source>
        <strain evidence="4">IBRC-M 10761</strain>
    </source>
</reference>
<proteinExistence type="predicted"/>
<evidence type="ECO:0000313" key="3">
    <source>
        <dbReference type="EMBL" id="SEI86229.1"/>
    </source>
</evidence>
<dbReference type="STRING" id="1416801.SAMN05192553_101582"/>
<feature type="chain" id="PRO_5011468267" description="DUF4440 domain-containing protein" evidence="1">
    <location>
        <begin position="30"/>
        <end position="155"/>
    </location>
</feature>
<dbReference type="SUPFAM" id="SSF54427">
    <property type="entry name" value="NTF2-like"/>
    <property type="match status" value="1"/>
</dbReference>
<dbReference type="PROSITE" id="PS51257">
    <property type="entry name" value="PROKAR_LIPOPROTEIN"/>
    <property type="match status" value="1"/>
</dbReference>
<dbReference type="OrthoDB" id="1633822at2"/>
<keyword evidence="4" id="KW-1185">Reference proteome</keyword>
<name>A0A1H6U1N0_9BACT</name>
<dbReference type="Gene3D" id="3.10.450.50">
    <property type="match status" value="1"/>
</dbReference>
<protein>
    <recommendedName>
        <fullName evidence="2">DUF4440 domain-containing protein</fullName>
    </recommendedName>
</protein>
<evidence type="ECO:0000256" key="1">
    <source>
        <dbReference type="SAM" id="SignalP"/>
    </source>
</evidence>
<dbReference type="Proteomes" id="UP000199403">
    <property type="component" value="Unassembled WGS sequence"/>
</dbReference>
<feature type="domain" description="DUF4440" evidence="2">
    <location>
        <begin position="35"/>
        <end position="145"/>
    </location>
</feature>
<feature type="signal peptide" evidence="1">
    <location>
        <begin position="1"/>
        <end position="29"/>
    </location>
</feature>
<sequence length="155" mass="16738">MKFIATFLFSSLVLLLASSCSQNPQPGEAADVAAIKAMSQARADAFNEGDAGSIAAYFTEDAVLMAPNSPKKTGPAAVAAYYQEIFDSYHTELESGYEHVTVDGDLAFGRGFAKVTLFSKSTGDTLYSTSKYLNILERQADGSWKTTHDIWNANE</sequence>
<dbReference type="Pfam" id="PF14534">
    <property type="entry name" value="DUF4440"/>
    <property type="match status" value="1"/>
</dbReference>
<dbReference type="InterPro" id="IPR011944">
    <property type="entry name" value="Steroid_delta5-4_isomerase"/>
</dbReference>